<evidence type="ECO:0000256" key="2">
    <source>
        <dbReference type="ARBA" id="ARBA00023125"/>
    </source>
</evidence>
<dbReference type="GO" id="GO:0005829">
    <property type="term" value="C:cytosol"/>
    <property type="evidence" value="ECO:0007669"/>
    <property type="project" value="TreeGrafter"/>
</dbReference>
<keyword evidence="2" id="KW-0238">DNA-binding</keyword>
<keyword evidence="3" id="KW-0804">Transcription</keyword>
<dbReference type="InterPro" id="IPR018490">
    <property type="entry name" value="cNMP-bd_dom_sf"/>
</dbReference>
<accession>A0AAE3JNM6</accession>
<feature type="domain" description="Cyclic nucleotide-binding" evidence="4">
    <location>
        <begin position="15"/>
        <end position="135"/>
    </location>
</feature>
<dbReference type="AlphaFoldDB" id="A0AAE3JNM6"/>
<organism evidence="6 7">
    <name type="scientific">Cerina litoralis</name>
    <dbReference type="NCBI Taxonomy" id="2874477"/>
    <lineage>
        <taxon>Bacteria</taxon>
        <taxon>Pseudomonadati</taxon>
        <taxon>Bacteroidota</taxon>
        <taxon>Flavobacteriia</taxon>
        <taxon>Flavobacteriales</taxon>
        <taxon>Flavobacteriaceae</taxon>
        <taxon>Cerina</taxon>
    </lineage>
</organism>
<evidence type="ECO:0000313" key="6">
    <source>
        <dbReference type="EMBL" id="MCG2460051.1"/>
    </source>
</evidence>
<dbReference type="PROSITE" id="PS51063">
    <property type="entry name" value="HTH_CRP_2"/>
    <property type="match status" value="1"/>
</dbReference>
<dbReference type="SMART" id="SM00100">
    <property type="entry name" value="cNMP"/>
    <property type="match status" value="1"/>
</dbReference>
<dbReference type="InterPro" id="IPR036390">
    <property type="entry name" value="WH_DNA-bd_sf"/>
</dbReference>
<dbReference type="InterPro" id="IPR012318">
    <property type="entry name" value="HTH_CRP"/>
</dbReference>
<evidence type="ECO:0000256" key="1">
    <source>
        <dbReference type="ARBA" id="ARBA00023015"/>
    </source>
</evidence>
<protein>
    <submittedName>
        <fullName evidence="6">Crp/Fnr family transcriptional regulator</fullName>
    </submittedName>
</protein>
<dbReference type="Pfam" id="PF13545">
    <property type="entry name" value="HTH_Crp_2"/>
    <property type="match status" value="1"/>
</dbReference>
<reference evidence="6" key="1">
    <citation type="submission" date="2023-02" db="EMBL/GenBank/DDBJ databases">
        <title>Genome of Flavobacteriaceae gen. nov. sp. strain F89.</title>
        <authorList>
            <person name="Wang Y."/>
        </authorList>
    </citation>
    <scope>NUCLEOTIDE SEQUENCE</scope>
    <source>
        <strain evidence="6">F89</strain>
    </source>
</reference>
<dbReference type="Gene3D" id="1.10.10.10">
    <property type="entry name" value="Winged helix-like DNA-binding domain superfamily/Winged helix DNA-binding domain"/>
    <property type="match status" value="1"/>
</dbReference>
<keyword evidence="7" id="KW-1185">Reference proteome</keyword>
<dbReference type="InterPro" id="IPR014710">
    <property type="entry name" value="RmlC-like_jellyroll"/>
</dbReference>
<dbReference type="GO" id="GO:0003677">
    <property type="term" value="F:DNA binding"/>
    <property type="evidence" value="ECO:0007669"/>
    <property type="project" value="UniProtKB-KW"/>
</dbReference>
<dbReference type="PANTHER" id="PTHR24567">
    <property type="entry name" value="CRP FAMILY TRANSCRIPTIONAL REGULATORY PROTEIN"/>
    <property type="match status" value="1"/>
</dbReference>
<comment type="caution">
    <text evidence="6">The sequence shown here is derived from an EMBL/GenBank/DDBJ whole genome shotgun (WGS) entry which is preliminary data.</text>
</comment>
<dbReference type="PROSITE" id="PS50042">
    <property type="entry name" value="CNMP_BINDING_3"/>
    <property type="match status" value="1"/>
</dbReference>
<evidence type="ECO:0000259" key="5">
    <source>
        <dbReference type="PROSITE" id="PS51063"/>
    </source>
</evidence>
<dbReference type="CDD" id="cd00038">
    <property type="entry name" value="CAP_ED"/>
    <property type="match status" value="1"/>
</dbReference>
<dbReference type="SUPFAM" id="SSF51206">
    <property type="entry name" value="cAMP-binding domain-like"/>
    <property type="match status" value="1"/>
</dbReference>
<dbReference type="InterPro" id="IPR036388">
    <property type="entry name" value="WH-like_DNA-bd_sf"/>
</dbReference>
<dbReference type="Pfam" id="PF00027">
    <property type="entry name" value="cNMP_binding"/>
    <property type="match status" value="1"/>
</dbReference>
<dbReference type="PRINTS" id="PR00034">
    <property type="entry name" value="HTHCRP"/>
</dbReference>
<dbReference type="GO" id="GO:0003700">
    <property type="term" value="F:DNA-binding transcription factor activity"/>
    <property type="evidence" value="ECO:0007669"/>
    <property type="project" value="TreeGrafter"/>
</dbReference>
<gene>
    <name evidence="6" type="ORF">K8352_04785</name>
</gene>
<proteinExistence type="predicted"/>
<dbReference type="SUPFAM" id="SSF46785">
    <property type="entry name" value="Winged helix' DNA-binding domain"/>
    <property type="match status" value="1"/>
</dbReference>
<dbReference type="InterPro" id="IPR000595">
    <property type="entry name" value="cNMP-bd_dom"/>
</dbReference>
<dbReference type="Proteomes" id="UP001200642">
    <property type="component" value="Unassembled WGS sequence"/>
</dbReference>
<keyword evidence="1" id="KW-0805">Transcription regulation</keyword>
<evidence type="ECO:0000313" key="7">
    <source>
        <dbReference type="Proteomes" id="UP001200642"/>
    </source>
</evidence>
<sequence>MKDFFNQFDFQSDQLFGKLNSAEKKFADRVMEKLLIKKGSTLFYEGGIPTGVFQLKNGRAKKFKRGFSGEEQIFYIYTKDDVMGYHALLGEERYQDSCEALEDLEVNFISKSNFLKLLNDVPRLKQAVIKNISHEFGVLANTIAVLAQKDQNTRLAIFLMLLEKKFKQKIAESAGIDLTRDDLSNMIGTSSESLGRSLKQFKDSGIIEIEKRVIYIKNKKALLKFLRLDSITQDALVY</sequence>
<dbReference type="Gene3D" id="2.60.120.10">
    <property type="entry name" value="Jelly Rolls"/>
    <property type="match status" value="1"/>
</dbReference>
<dbReference type="PANTHER" id="PTHR24567:SF26">
    <property type="entry name" value="REGULATORY PROTEIN YEIL"/>
    <property type="match status" value="1"/>
</dbReference>
<dbReference type="SMART" id="SM00419">
    <property type="entry name" value="HTH_CRP"/>
    <property type="match status" value="1"/>
</dbReference>
<dbReference type="RefSeq" id="WP_317901195.1">
    <property type="nucleotide sequence ID" value="NZ_JAIRBC010000005.1"/>
</dbReference>
<evidence type="ECO:0000259" key="4">
    <source>
        <dbReference type="PROSITE" id="PS50042"/>
    </source>
</evidence>
<dbReference type="EMBL" id="JAIRBC010000005">
    <property type="protein sequence ID" value="MCG2460051.1"/>
    <property type="molecule type" value="Genomic_DNA"/>
</dbReference>
<name>A0AAE3JNM6_9FLAO</name>
<evidence type="ECO:0000256" key="3">
    <source>
        <dbReference type="ARBA" id="ARBA00023163"/>
    </source>
</evidence>
<dbReference type="InterPro" id="IPR050397">
    <property type="entry name" value="Env_Response_Regulators"/>
</dbReference>
<feature type="domain" description="HTH crp-type" evidence="5">
    <location>
        <begin position="149"/>
        <end position="220"/>
    </location>
</feature>